<comment type="caution">
    <text evidence="2">The sequence shown here is derived from an EMBL/GenBank/DDBJ whole genome shotgun (WGS) entry which is preliminary data.</text>
</comment>
<dbReference type="InterPro" id="IPR016047">
    <property type="entry name" value="M23ase_b-sheet_dom"/>
</dbReference>
<evidence type="ECO:0000259" key="1">
    <source>
        <dbReference type="Pfam" id="PF01551"/>
    </source>
</evidence>
<dbReference type="RefSeq" id="WP_135527525.1">
    <property type="nucleotide sequence ID" value="NZ_SRLH01000009.1"/>
</dbReference>
<name>A0A4Z0L2U2_9FLAO</name>
<dbReference type="OrthoDB" id="9810477at2"/>
<gene>
    <name evidence="2" type="ORF">E4635_15030</name>
</gene>
<keyword evidence="3" id="KW-1185">Reference proteome</keyword>
<evidence type="ECO:0000313" key="3">
    <source>
        <dbReference type="Proteomes" id="UP000297407"/>
    </source>
</evidence>
<dbReference type="Pfam" id="PF01551">
    <property type="entry name" value="Peptidase_M23"/>
    <property type="match status" value="1"/>
</dbReference>
<dbReference type="AlphaFoldDB" id="A0A4Z0L2U2"/>
<dbReference type="PANTHER" id="PTHR21666:SF270">
    <property type="entry name" value="MUREIN HYDROLASE ACTIVATOR ENVC"/>
    <property type="match status" value="1"/>
</dbReference>
<dbReference type="Proteomes" id="UP000297407">
    <property type="component" value="Unassembled WGS sequence"/>
</dbReference>
<sequence>MRFLVAALLCIHSVLAQDKYPKDYFRSPMDIPLSLAGSFGELRPNHFHSGLDFRTEKREGIPIYASADGFVSRIKIATGGYGKSIYIDHPNGFTTVYAHLQSYSPSLQKMMNEQQYARKSFEIELYPKPDEFPIKKGELIAYSGNTGSSGGPHLHFEFRDTKTEKIINPLFFGFDAKIKDTKAPQVTGLLAYPIGDSSQVNNSSRPVFISLSLQSDGSYLAEQVAACGKLAFGINAYDTSDFNYGKNGIFEIDTFLNGLPYFGFEFETFSFDETKYVNTFIDYPRYQAQKQRYQKLFVGAHYANSIMKETKNDGIISVFSNFSLTYKIVVRDFNGNSTVINVPISYAKLPVIQKEKTMKPGYFLKSRIDNSYAKDGISVFIPAYTFEEDFFLDFDVKDNELFLHDDSVAVLENMTITFDVSKIPEAERAKMFIANLDDGKATYRTTYKKDSLFSIKTKSLGKFFLMKDTVAPKIYQASFKEGDTLDKQKTLKVSIYDDLSGIKEYNAYLNGKWILMEYETKTHRLTHNFSDAVFDDGRNDFKIIVTDNLGNSTTFESYFFKTK</sequence>
<organism evidence="2 3">
    <name type="scientific">Flavobacterium humi</name>
    <dbReference type="NCBI Taxonomy" id="2562683"/>
    <lineage>
        <taxon>Bacteria</taxon>
        <taxon>Pseudomonadati</taxon>
        <taxon>Bacteroidota</taxon>
        <taxon>Flavobacteriia</taxon>
        <taxon>Flavobacteriales</taxon>
        <taxon>Flavobacteriaceae</taxon>
        <taxon>Flavobacterium</taxon>
    </lineage>
</organism>
<accession>A0A4Z0L2U2</accession>
<reference evidence="2 3" key="1">
    <citation type="submission" date="2019-04" db="EMBL/GenBank/DDBJ databases">
        <title>Flavobacterium sp. strain DS2-A Genome sequencing and assembly.</title>
        <authorList>
            <person name="Kim I."/>
        </authorList>
    </citation>
    <scope>NUCLEOTIDE SEQUENCE [LARGE SCALE GENOMIC DNA]</scope>
    <source>
        <strain evidence="2 3">DS2-A</strain>
    </source>
</reference>
<proteinExistence type="predicted"/>
<dbReference type="CDD" id="cd12797">
    <property type="entry name" value="M23_peptidase"/>
    <property type="match status" value="1"/>
</dbReference>
<dbReference type="InterPro" id="IPR011055">
    <property type="entry name" value="Dup_hybrid_motif"/>
</dbReference>
<dbReference type="SUPFAM" id="SSF51261">
    <property type="entry name" value="Duplicated hybrid motif"/>
    <property type="match status" value="1"/>
</dbReference>
<feature type="domain" description="M23ase beta-sheet core" evidence="1">
    <location>
        <begin position="47"/>
        <end position="104"/>
    </location>
</feature>
<protein>
    <submittedName>
        <fullName evidence="2">M23 family metallopeptidase</fullName>
    </submittedName>
</protein>
<dbReference type="PANTHER" id="PTHR21666">
    <property type="entry name" value="PEPTIDASE-RELATED"/>
    <property type="match status" value="1"/>
</dbReference>
<evidence type="ECO:0000313" key="2">
    <source>
        <dbReference type="EMBL" id="TGD56753.1"/>
    </source>
</evidence>
<dbReference type="Gene3D" id="2.70.70.10">
    <property type="entry name" value="Glucose Permease (Domain IIA)"/>
    <property type="match status" value="1"/>
</dbReference>
<dbReference type="EMBL" id="SRLH01000009">
    <property type="protein sequence ID" value="TGD56753.1"/>
    <property type="molecule type" value="Genomic_DNA"/>
</dbReference>
<dbReference type="GO" id="GO:0004222">
    <property type="term" value="F:metalloendopeptidase activity"/>
    <property type="evidence" value="ECO:0007669"/>
    <property type="project" value="TreeGrafter"/>
</dbReference>
<dbReference type="InterPro" id="IPR050570">
    <property type="entry name" value="Cell_wall_metabolism_enzyme"/>
</dbReference>